<evidence type="ECO:0000256" key="1">
    <source>
        <dbReference type="ARBA" id="ARBA00004613"/>
    </source>
</evidence>
<evidence type="ECO:0000313" key="7">
    <source>
        <dbReference type="EMBL" id="KAF4138168.1"/>
    </source>
</evidence>
<organism evidence="6 8">
    <name type="scientific">Phytophthora infestans</name>
    <name type="common">Potato late blight agent</name>
    <name type="synonym">Botrytis infestans</name>
    <dbReference type="NCBI Taxonomy" id="4787"/>
    <lineage>
        <taxon>Eukaryota</taxon>
        <taxon>Sar</taxon>
        <taxon>Stramenopiles</taxon>
        <taxon>Oomycota</taxon>
        <taxon>Peronosporomycetes</taxon>
        <taxon>Peronosporales</taxon>
        <taxon>Peronosporaceae</taxon>
        <taxon>Phytophthora</taxon>
    </lineage>
</organism>
<feature type="signal peptide" evidence="5">
    <location>
        <begin position="1"/>
        <end position="24"/>
    </location>
</feature>
<dbReference type="Proteomes" id="UP000704712">
    <property type="component" value="Unassembled WGS sequence"/>
</dbReference>
<protein>
    <recommendedName>
        <fullName evidence="5">RxLR effector protein</fullName>
    </recommendedName>
</protein>
<comment type="caution">
    <text evidence="6">The sequence shown here is derived from an EMBL/GenBank/DDBJ whole genome shotgun (WGS) entry which is preliminary data.</text>
</comment>
<dbReference type="GO" id="GO:0005576">
    <property type="term" value="C:extracellular region"/>
    <property type="evidence" value="ECO:0007669"/>
    <property type="project" value="UniProtKB-SubCell"/>
</dbReference>
<comment type="similarity">
    <text evidence="2 5">Belongs to the RxLR effector family.</text>
</comment>
<dbReference type="Proteomes" id="UP000602510">
    <property type="component" value="Unassembled WGS sequence"/>
</dbReference>
<evidence type="ECO:0000256" key="3">
    <source>
        <dbReference type="ARBA" id="ARBA00022525"/>
    </source>
</evidence>
<name>A0A833TB41_PHYIN</name>
<dbReference type="AlphaFoldDB" id="A0A833TB41"/>
<evidence type="ECO:0000256" key="5">
    <source>
        <dbReference type="RuleBase" id="RU367124"/>
    </source>
</evidence>
<comment type="function">
    <text evidence="5">Effector that suppresses plant defense responses during pathogen infection.</text>
</comment>
<keyword evidence="3 5" id="KW-0964">Secreted</keyword>
<dbReference type="Pfam" id="PF16810">
    <property type="entry name" value="RXLR"/>
    <property type="match status" value="1"/>
</dbReference>
<keyword evidence="4 5" id="KW-0732">Signal</keyword>
<proteinExistence type="inferred from homology"/>
<keyword evidence="8" id="KW-1185">Reference proteome</keyword>
<evidence type="ECO:0000256" key="2">
    <source>
        <dbReference type="ARBA" id="ARBA00010400"/>
    </source>
</evidence>
<feature type="chain" id="PRO_5033095003" description="RxLR effector protein" evidence="5">
    <location>
        <begin position="25"/>
        <end position="141"/>
    </location>
</feature>
<dbReference type="EMBL" id="JAACNO010001725">
    <property type="protein sequence ID" value="KAF4138168.1"/>
    <property type="molecule type" value="Genomic_DNA"/>
</dbReference>
<dbReference type="Gene3D" id="1.10.10.2460">
    <property type="match status" value="1"/>
</dbReference>
<gene>
    <name evidence="6" type="ORF">GN244_ATG07398</name>
    <name evidence="7" type="ORF">GN958_ATG12646</name>
</gene>
<accession>A0A833TB41</accession>
<evidence type="ECO:0000313" key="6">
    <source>
        <dbReference type="EMBL" id="KAF4040405.1"/>
    </source>
</evidence>
<dbReference type="EMBL" id="WSZM01000144">
    <property type="protein sequence ID" value="KAF4040405.1"/>
    <property type="molecule type" value="Genomic_DNA"/>
</dbReference>
<sequence length="141" mass="15730">MRLSSVVSVAIAIVCLTTSHFAQARYSLPDLVGGRDDAASMKRIRTSKENEEERGALKTITNIANRVQVKTAANGLLADSGKAHGVYRKGAAKGYTLDDIRKFLKVTDPKMKGKYQQIVDDYNRHLFLNWAAQLAQHRIER</sequence>
<evidence type="ECO:0000313" key="8">
    <source>
        <dbReference type="Proteomes" id="UP000602510"/>
    </source>
</evidence>
<dbReference type="InterPro" id="IPR031825">
    <property type="entry name" value="RXLR"/>
</dbReference>
<evidence type="ECO:0000256" key="4">
    <source>
        <dbReference type="ARBA" id="ARBA00022729"/>
    </source>
</evidence>
<comment type="subcellular location">
    <subcellularLocation>
        <location evidence="1 5">Secreted</location>
    </subcellularLocation>
</comment>
<reference evidence="6" key="1">
    <citation type="submission" date="2020-04" db="EMBL/GenBank/DDBJ databases">
        <title>Hybrid Assembly of Korean Phytophthora infestans isolates.</title>
        <authorList>
            <person name="Prokchorchik M."/>
            <person name="Lee Y."/>
            <person name="Seo J."/>
            <person name="Cho J.-H."/>
            <person name="Park Y.-E."/>
            <person name="Jang D.-C."/>
            <person name="Im J.-S."/>
            <person name="Choi J.-G."/>
            <person name="Park H.-J."/>
            <person name="Lee G.-B."/>
            <person name="Lee Y.-G."/>
            <person name="Hong S.-Y."/>
            <person name="Cho K."/>
            <person name="Sohn K.H."/>
        </authorList>
    </citation>
    <scope>NUCLEOTIDE SEQUENCE</scope>
    <source>
        <strain evidence="6">KR_1_A1</strain>
        <strain evidence="7">KR_2_A2</strain>
    </source>
</reference>